<dbReference type="Pfam" id="PF02922">
    <property type="entry name" value="CBM_48"/>
    <property type="match status" value="1"/>
</dbReference>
<dbReference type="RefSeq" id="WP_345277364.1">
    <property type="nucleotide sequence ID" value="NZ_BAABJW010000004.1"/>
</dbReference>
<dbReference type="Proteomes" id="UP001501433">
    <property type="component" value="Unassembled WGS sequence"/>
</dbReference>
<keyword evidence="4" id="KW-1185">Reference proteome</keyword>
<dbReference type="SUPFAM" id="SSF81296">
    <property type="entry name" value="E set domains"/>
    <property type="match status" value="1"/>
</dbReference>
<dbReference type="NCBIfam" id="TIGR02104">
    <property type="entry name" value="pulA_typeI"/>
    <property type="match status" value="1"/>
</dbReference>
<evidence type="ECO:0000259" key="2">
    <source>
        <dbReference type="SMART" id="SM00642"/>
    </source>
</evidence>
<dbReference type="SMART" id="SM00642">
    <property type="entry name" value="Aamy"/>
    <property type="match status" value="1"/>
</dbReference>
<name>A0ABP9CRR1_9FLAO</name>
<dbReference type="InterPro" id="IPR006047">
    <property type="entry name" value="GH13_cat_dom"/>
</dbReference>
<dbReference type="InterPro" id="IPR049117">
    <property type="entry name" value="pulA_all-beta"/>
</dbReference>
<organism evidence="3 4">
    <name type="scientific">Litoribaculum gwangyangense</name>
    <dbReference type="NCBI Taxonomy" id="1130722"/>
    <lineage>
        <taxon>Bacteria</taxon>
        <taxon>Pseudomonadati</taxon>
        <taxon>Bacteroidota</taxon>
        <taxon>Flavobacteriia</taxon>
        <taxon>Flavobacteriales</taxon>
        <taxon>Flavobacteriaceae</taxon>
        <taxon>Litoribaculum</taxon>
    </lineage>
</organism>
<dbReference type="InterPro" id="IPR013780">
    <property type="entry name" value="Glyco_hydro_b"/>
</dbReference>
<gene>
    <name evidence="3" type="primary">pulA</name>
    <name evidence="3" type="ORF">GCM10023330_25230</name>
</gene>
<evidence type="ECO:0000256" key="1">
    <source>
        <dbReference type="ARBA" id="ARBA00008061"/>
    </source>
</evidence>
<dbReference type="InterPro" id="IPR017853">
    <property type="entry name" value="GH"/>
</dbReference>
<dbReference type="Gene3D" id="2.60.40.10">
    <property type="entry name" value="Immunoglobulins"/>
    <property type="match status" value="1"/>
</dbReference>
<comment type="similarity">
    <text evidence="1">Belongs to the glycosyl hydrolase 13 family.</text>
</comment>
<dbReference type="CDD" id="cd11341">
    <property type="entry name" value="AmyAc_Pullulanase_LD-like"/>
    <property type="match status" value="1"/>
</dbReference>
<feature type="domain" description="Glycosyl hydrolase family 13 catalytic" evidence="2">
    <location>
        <begin position="165"/>
        <end position="552"/>
    </location>
</feature>
<protein>
    <submittedName>
        <fullName evidence="3">Type I pullulanase</fullName>
    </submittedName>
</protein>
<dbReference type="CDD" id="cd02860">
    <property type="entry name" value="E_set_Pullulanase"/>
    <property type="match status" value="1"/>
</dbReference>
<proteinExistence type="inferred from homology"/>
<dbReference type="Gene3D" id="3.20.20.80">
    <property type="entry name" value="Glycosidases"/>
    <property type="match status" value="1"/>
</dbReference>
<accession>A0ABP9CRR1</accession>
<dbReference type="EMBL" id="BAABJW010000004">
    <property type="protein sequence ID" value="GAA4815957.1"/>
    <property type="molecule type" value="Genomic_DNA"/>
</dbReference>
<comment type="caution">
    <text evidence="3">The sequence shown here is derived from an EMBL/GenBank/DDBJ whole genome shotgun (WGS) entry which is preliminary data.</text>
</comment>
<dbReference type="SUPFAM" id="SSF51445">
    <property type="entry name" value="(Trans)glycosidases"/>
    <property type="match status" value="1"/>
</dbReference>
<evidence type="ECO:0000313" key="4">
    <source>
        <dbReference type="Proteomes" id="UP001501433"/>
    </source>
</evidence>
<dbReference type="InterPro" id="IPR014756">
    <property type="entry name" value="Ig_E-set"/>
</dbReference>
<dbReference type="InterPro" id="IPR011840">
    <property type="entry name" value="PulA_typeI"/>
</dbReference>
<dbReference type="InterPro" id="IPR004193">
    <property type="entry name" value="Glyco_hydro_13_N"/>
</dbReference>
<dbReference type="Pfam" id="PF21653">
    <property type="entry name" value="pulA_all-beta"/>
    <property type="match status" value="1"/>
</dbReference>
<dbReference type="Pfam" id="PF00128">
    <property type="entry name" value="Alpha-amylase"/>
    <property type="match status" value="1"/>
</dbReference>
<evidence type="ECO:0000313" key="3">
    <source>
        <dbReference type="EMBL" id="GAA4815957.1"/>
    </source>
</evidence>
<reference evidence="4" key="1">
    <citation type="journal article" date="2019" name="Int. J. Syst. Evol. Microbiol.">
        <title>The Global Catalogue of Microorganisms (GCM) 10K type strain sequencing project: providing services to taxonomists for standard genome sequencing and annotation.</title>
        <authorList>
            <consortium name="The Broad Institute Genomics Platform"/>
            <consortium name="The Broad Institute Genome Sequencing Center for Infectious Disease"/>
            <person name="Wu L."/>
            <person name="Ma J."/>
        </authorList>
    </citation>
    <scope>NUCLEOTIDE SEQUENCE [LARGE SCALE GENOMIC DNA]</scope>
    <source>
        <strain evidence="4">JCM 18325</strain>
    </source>
</reference>
<dbReference type="PANTHER" id="PTHR43002">
    <property type="entry name" value="GLYCOGEN DEBRANCHING ENZYME"/>
    <property type="match status" value="1"/>
</dbReference>
<sequence length="649" mass="73411">MIITSCLEENKTIVTKNIETASKTSLWLDHNKESTTFKLWSQSAEKVKLNLYKDGLDGFSCETHELTASENNLWLIQLKGDLEGVYYTYQIMFDDQWLEETPGIYAQAVGVNGKRAMVIDLESTNPLDWENDKGPNLKYPNEAIIYELHIRDMTIHPNSGSSMPGTYLGLVEEGTKGPKGKTTGIDHLKELGITHVHLLPTYDHYSIDETNLETPQFNWGYDPQNYNVPEGSFSSNPFDAEVRIKEFKTMVKTFHENGIGVILDVVYNHTGKTENSNFNLEAPDYYYRFLDDGKQADASACGNETASEKEMMRKFIIESVSYWAKEYHLDGFRFDLMGIHDIITMNEVTDAVKKVNPNIFVYGEGWTAGDSPLPVEDRALKQHIKKMPQVSAFSDDIRDGLKGSVFEDESTGFVSGAKDTEESIKFGVVGAIQHPQIDYKAVNYSHEPWANEPWQAISYVSCHDNHTLYDKLKISRNDADERAIIAMDKLANAVVLTSQGVAFLHAGADMLRTKNGEHNSYNLPDSINQIDWNWKIKHANVVAYYKNLIALRKMHPAFRMTSAEDVRNHLEFKIVEDGLVSYQISNNANGDSWRDILVIYNANTKPFKYALDGDWQLAVMGDTFTLEDGKTISESVNVPAISTLVAYRK</sequence>
<dbReference type="Gene3D" id="2.60.40.1180">
    <property type="entry name" value="Golgi alpha-mannosidase II"/>
    <property type="match status" value="1"/>
</dbReference>
<dbReference type="InterPro" id="IPR013783">
    <property type="entry name" value="Ig-like_fold"/>
</dbReference>